<sequence>MRTESHLFSSVVFDKSLCSIVLQRKNSQHAELAERTPVYLSLRFIPHQNVPSTDRRAAQEKGRGGRRRVPQPRGEPVKLRQLGLLRREK</sequence>
<dbReference type="EMBL" id="JAWDGP010000004">
    <property type="protein sequence ID" value="KAK3804472.1"/>
    <property type="molecule type" value="Genomic_DNA"/>
</dbReference>
<proteinExistence type="predicted"/>
<feature type="compositionally biased region" description="Basic and acidic residues" evidence="1">
    <location>
        <begin position="53"/>
        <end position="63"/>
    </location>
</feature>
<reference evidence="2" key="1">
    <citation type="journal article" date="2023" name="G3 (Bethesda)">
        <title>A reference genome for the long-term kleptoplast-retaining sea slug Elysia crispata morphotype clarki.</title>
        <authorList>
            <person name="Eastman K.E."/>
            <person name="Pendleton A.L."/>
            <person name="Shaikh M.A."/>
            <person name="Suttiyut T."/>
            <person name="Ogas R."/>
            <person name="Tomko P."/>
            <person name="Gavelis G."/>
            <person name="Widhalm J.R."/>
            <person name="Wisecaver J.H."/>
        </authorList>
    </citation>
    <scope>NUCLEOTIDE SEQUENCE</scope>
    <source>
        <strain evidence="2">ECLA1</strain>
    </source>
</reference>
<comment type="caution">
    <text evidence="2">The sequence shown here is derived from an EMBL/GenBank/DDBJ whole genome shotgun (WGS) entry which is preliminary data.</text>
</comment>
<organism evidence="2 3">
    <name type="scientific">Elysia crispata</name>
    <name type="common">lettuce slug</name>
    <dbReference type="NCBI Taxonomy" id="231223"/>
    <lineage>
        <taxon>Eukaryota</taxon>
        <taxon>Metazoa</taxon>
        <taxon>Spiralia</taxon>
        <taxon>Lophotrochozoa</taxon>
        <taxon>Mollusca</taxon>
        <taxon>Gastropoda</taxon>
        <taxon>Heterobranchia</taxon>
        <taxon>Euthyneura</taxon>
        <taxon>Panpulmonata</taxon>
        <taxon>Sacoglossa</taxon>
        <taxon>Placobranchoidea</taxon>
        <taxon>Plakobranchidae</taxon>
        <taxon>Elysia</taxon>
    </lineage>
</organism>
<evidence type="ECO:0000313" key="3">
    <source>
        <dbReference type="Proteomes" id="UP001283361"/>
    </source>
</evidence>
<evidence type="ECO:0000313" key="2">
    <source>
        <dbReference type="EMBL" id="KAK3804472.1"/>
    </source>
</evidence>
<dbReference type="Proteomes" id="UP001283361">
    <property type="component" value="Unassembled WGS sequence"/>
</dbReference>
<accession>A0AAE1BE58</accession>
<feature type="region of interest" description="Disordered" evidence="1">
    <location>
        <begin position="50"/>
        <end position="89"/>
    </location>
</feature>
<keyword evidence="3" id="KW-1185">Reference proteome</keyword>
<name>A0AAE1BE58_9GAST</name>
<gene>
    <name evidence="2" type="ORF">RRG08_024997</name>
</gene>
<evidence type="ECO:0000256" key="1">
    <source>
        <dbReference type="SAM" id="MobiDB-lite"/>
    </source>
</evidence>
<dbReference type="AlphaFoldDB" id="A0AAE1BE58"/>
<protein>
    <submittedName>
        <fullName evidence="2">Uncharacterized protein</fullName>
    </submittedName>
</protein>